<evidence type="ECO:0000313" key="2">
    <source>
        <dbReference type="EMBL" id="SNC77635.1"/>
    </source>
</evidence>
<dbReference type="Proteomes" id="UP000198131">
    <property type="component" value="Unassembled WGS sequence"/>
</dbReference>
<organism evidence="2 3">
    <name type="scientific">Hymenobacter gelipurpurascens</name>
    <dbReference type="NCBI Taxonomy" id="89968"/>
    <lineage>
        <taxon>Bacteria</taxon>
        <taxon>Pseudomonadati</taxon>
        <taxon>Bacteroidota</taxon>
        <taxon>Cytophagia</taxon>
        <taxon>Cytophagales</taxon>
        <taxon>Hymenobacteraceae</taxon>
        <taxon>Hymenobacter</taxon>
    </lineage>
</organism>
<name>A0A212UHC0_9BACT</name>
<dbReference type="RefSeq" id="WP_088845622.1">
    <property type="nucleotide sequence ID" value="NZ_FYEW01000004.1"/>
</dbReference>
<keyword evidence="3" id="KW-1185">Reference proteome</keyword>
<reference evidence="3" key="1">
    <citation type="submission" date="2017-06" db="EMBL/GenBank/DDBJ databases">
        <authorList>
            <person name="Varghese N."/>
            <person name="Submissions S."/>
        </authorList>
    </citation>
    <scope>NUCLEOTIDE SEQUENCE [LARGE SCALE GENOMIC DNA]</scope>
    <source>
        <strain evidence="3">DSM 11116</strain>
    </source>
</reference>
<accession>A0A212UHC0</accession>
<feature type="region of interest" description="Disordered" evidence="1">
    <location>
        <begin position="129"/>
        <end position="154"/>
    </location>
</feature>
<proteinExistence type="predicted"/>
<sequence>MPYKEDRPQIGLKFTATEYASLQAEADRAGVPVNTYARHLITERGQQPLGAEAASVRAHYQQREVVHQQLLDEYAQAAYQARALSQQVKFFRQQFLFLQWCVANNRPELLPEALQEALAQPELSVVLPGEENPALDTDSLENAPVLSATPVKKR</sequence>
<dbReference type="EMBL" id="FYEW01000004">
    <property type="protein sequence ID" value="SNC77635.1"/>
    <property type="molecule type" value="Genomic_DNA"/>
</dbReference>
<dbReference type="AlphaFoldDB" id="A0A212UHC0"/>
<evidence type="ECO:0000313" key="3">
    <source>
        <dbReference type="Proteomes" id="UP000198131"/>
    </source>
</evidence>
<dbReference type="OrthoDB" id="887112at2"/>
<protein>
    <submittedName>
        <fullName evidence="2">Uncharacterized protein</fullName>
    </submittedName>
</protein>
<gene>
    <name evidence="2" type="ORF">SAMN06265337_4234</name>
</gene>
<evidence type="ECO:0000256" key="1">
    <source>
        <dbReference type="SAM" id="MobiDB-lite"/>
    </source>
</evidence>